<feature type="region of interest" description="Disordered" evidence="1">
    <location>
        <begin position="81"/>
        <end position="117"/>
    </location>
</feature>
<feature type="compositionally biased region" description="Low complexity" evidence="1">
    <location>
        <begin position="17"/>
        <end position="55"/>
    </location>
</feature>
<sequence length="117" mass="12255">MRRCCCPLPADRSSLSARAAATFRSPTRSPARFPAALNSASAASRSIRSRPPVGAADRRPPAPAGERVRFRAVNGRALRRRAARIVEPPPPASGGAGERLGEGAETASGPECPWELA</sequence>
<feature type="region of interest" description="Disordered" evidence="1">
    <location>
        <begin position="17"/>
        <end position="69"/>
    </location>
</feature>
<protein>
    <submittedName>
        <fullName evidence="2">Uncharacterized protein</fullName>
    </submittedName>
</protein>
<name>A0A8T0U556_PANVG</name>
<organism evidence="2 3">
    <name type="scientific">Panicum virgatum</name>
    <name type="common">Blackwell switchgrass</name>
    <dbReference type="NCBI Taxonomy" id="38727"/>
    <lineage>
        <taxon>Eukaryota</taxon>
        <taxon>Viridiplantae</taxon>
        <taxon>Streptophyta</taxon>
        <taxon>Embryophyta</taxon>
        <taxon>Tracheophyta</taxon>
        <taxon>Spermatophyta</taxon>
        <taxon>Magnoliopsida</taxon>
        <taxon>Liliopsida</taxon>
        <taxon>Poales</taxon>
        <taxon>Poaceae</taxon>
        <taxon>PACMAD clade</taxon>
        <taxon>Panicoideae</taxon>
        <taxon>Panicodae</taxon>
        <taxon>Paniceae</taxon>
        <taxon>Panicinae</taxon>
        <taxon>Panicum</taxon>
        <taxon>Panicum sect. Hiantes</taxon>
    </lineage>
</organism>
<keyword evidence="3" id="KW-1185">Reference proteome</keyword>
<gene>
    <name evidence="2" type="ORF">PVAP13_3NG139031</name>
</gene>
<accession>A0A8T0U556</accession>
<evidence type="ECO:0000313" key="2">
    <source>
        <dbReference type="EMBL" id="KAG2616146.1"/>
    </source>
</evidence>
<reference evidence="2" key="1">
    <citation type="submission" date="2020-05" db="EMBL/GenBank/DDBJ databases">
        <title>WGS assembly of Panicum virgatum.</title>
        <authorList>
            <person name="Lovell J.T."/>
            <person name="Jenkins J."/>
            <person name="Shu S."/>
            <person name="Juenger T.E."/>
            <person name="Schmutz J."/>
        </authorList>
    </citation>
    <scope>NUCLEOTIDE SEQUENCE</scope>
    <source>
        <strain evidence="2">AP13</strain>
    </source>
</reference>
<evidence type="ECO:0000313" key="3">
    <source>
        <dbReference type="Proteomes" id="UP000823388"/>
    </source>
</evidence>
<dbReference type="EMBL" id="CM029042">
    <property type="protein sequence ID" value="KAG2616146.1"/>
    <property type="molecule type" value="Genomic_DNA"/>
</dbReference>
<evidence type="ECO:0000256" key="1">
    <source>
        <dbReference type="SAM" id="MobiDB-lite"/>
    </source>
</evidence>
<dbReference type="Proteomes" id="UP000823388">
    <property type="component" value="Chromosome 3N"/>
</dbReference>
<dbReference type="AlphaFoldDB" id="A0A8T0U556"/>
<comment type="caution">
    <text evidence="2">The sequence shown here is derived from an EMBL/GenBank/DDBJ whole genome shotgun (WGS) entry which is preliminary data.</text>
</comment>
<proteinExistence type="predicted"/>